<dbReference type="InterPro" id="IPR003598">
    <property type="entry name" value="Ig_sub2"/>
</dbReference>
<dbReference type="InterPro" id="IPR013098">
    <property type="entry name" value="Ig_I-set"/>
</dbReference>
<dbReference type="PROSITE" id="PS50835">
    <property type="entry name" value="IG_LIKE"/>
    <property type="match status" value="7"/>
</dbReference>
<evidence type="ECO:0000256" key="5">
    <source>
        <dbReference type="ARBA" id="ARBA00023180"/>
    </source>
</evidence>
<feature type="compositionally biased region" description="Polar residues" evidence="7">
    <location>
        <begin position="1007"/>
        <end position="1023"/>
    </location>
</feature>
<feature type="chain" id="PRO_5043624563" evidence="9">
    <location>
        <begin position="20"/>
        <end position="1157"/>
    </location>
</feature>
<keyword evidence="9" id="KW-0732">Signal</keyword>
<dbReference type="InterPro" id="IPR003599">
    <property type="entry name" value="Ig_sub"/>
</dbReference>
<proteinExistence type="predicted"/>
<dbReference type="Pfam" id="PF07679">
    <property type="entry name" value="I-set"/>
    <property type="match status" value="2"/>
</dbReference>
<evidence type="ECO:0000313" key="10">
    <source>
        <dbReference type="EMBL" id="CAD7223139.1"/>
    </source>
</evidence>
<dbReference type="GO" id="GO:0005911">
    <property type="term" value="C:cell-cell junction"/>
    <property type="evidence" value="ECO:0007669"/>
    <property type="project" value="TreeGrafter"/>
</dbReference>
<dbReference type="CDD" id="cd00063">
    <property type="entry name" value="FN3"/>
    <property type="match status" value="1"/>
</dbReference>
<dbReference type="Pfam" id="PF00041">
    <property type="entry name" value="fn3"/>
    <property type="match status" value="1"/>
</dbReference>
<gene>
    <name evidence="10" type="ORF">CTOB1V02_LOCUS1133</name>
</gene>
<evidence type="ECO:0000256" key="7">
    <source>
        <dbReference type="SAM" id="MobiDB-lite"/>
    </source>
</evidence>
<dbReference type="Pfam" id="PF13927">
    <property type="entry name" value="Ig_3"/>
    <property type="match status" value="3"/>
</dbReference>
<dbReference type="InterPro" id="IPR013783">
    <property type="entry name" value="Ig-like_fold"/>
</dbReference>
<dbReference type="GO" id="GO:0030154">
    <property type="term" value="P:cell differentiation"/>
    <property type="evidence" value="ECO:0007669"/>
    <property type="project" value="UniProtKB-ARBA"/>
</dbReference>
<accession>A0A7R8W2I1</accession>
<protein>
    <submittedName>
        <fullName evidence="10">Uncharacterized protein</fullName>
    </submittedName>
</protein>
<dbReference type="PANTHER" id="PTHR11640:SF134">
    <property type="entry name" value="ECHINOID, ISOFORM A-RELATED"/>
    <property type="match status" value="1"/>
</dbReference>
<keyword evidence="5" id="KW-0325">Glycoprotein</keyword>
<organism evidence="10">
    <name type="scientific">Cyprideis torosa</name>
    <dbReference type="NCBI Taxonomy" id="163714"/>
    <lineage>
        <taxon>Eukaryota</taxon>
        <taxon>Metazoa</taxon>
        <taxon>Ecdysozoa</taxon>
        <taxon>Arthropoda</taxon>
        <taxon>Crustacea</taxon>
        <taxon>Oligostraca</taxon>
        <taxon>Ostracoda</taxon>
        <taxon>Podocopa</taxon>
        <taxon>Podocopida</taxon>
        <taxon>Cytherocopina</taxon>
        <taxon>Cytheroidea</taxon>
        <taxon>Cytherideidae</taxon>
        <taxon>Cyprideis</taxon>
    </lineage>
</organism>
<dbReference type="InterPro" id="IPR051275">
    <property type="entry name" value="Cell_adhesion_signaling"/>
</dbReference>
<dbReference type="SMART" id="SM00060">
    <property type="entry name" value="FN3"/>
    <property type="match status" value="1"/>
</dbReference>
<dbReference type="CDD" id="cd00096">
    <property type="entry name" value="Ig"/>
    <property type="match status" value="2"/>
</dbReference>
<dbReference type="SMART" id="SM00409">
    <property type="entry name" value="IG"/>
    <property type="match status" value="7"/>
</dbReference>
<keyword evidence="4" id="KW-1015">Disulfide bond</keyword>
<dbReference type="InterPro" id="IPR003961">
    <property type="entry name" value="FN3_dom"/>
</dbReference>
<dbReference type="InterPro" id="IPR036179">
    <property type="entry name" value="Ig-like_dom_sf"/>
</dbReference>
<evidence type="ECO:0000256" key="1">
    <source>
        <dbReference type="ARBA" id="ARBA00004479"/>
    </source>
</evidence>
<dbReference type="Gene3D" id="2.60.40.10">
    <property type="entry name" value="Immunoglobulins"/>
    <property type="match status" value="8"/>
</dbReference>
<dbReference type="SMART" id="SM00408">
    <property type="entry name" value="IGc2"/>
    <property type="match status" value="6"/>
</dbReference>
<keyword evidence="8" id="KW-0812">Transmembrane</keyword>
<dbReference type="InterPro" id="IPR036116">
    <property type="entry name" value="FN3_sf"/>
</dbReference>
<keyword evidence="8" id="KW-1133">Transmembrane helix</keyword>
<name>A0A7R8W2I1_9CRUS</name>
<dbReference type="GO" id="GO:0005886">
    <property type="term" value="C:plasma membrane"/>
    <property type="evidence" value="ECO:0007669"/>
    <property type="project" value="TreeGrafter"/>
</dbReference>
<keyword evidence="2" id="KW-0677">Repeat</keyword>
<keyword evidence="6" id="KW-0393">Immunoglobulin domain</keyword>
<dbReference type="InterPro" id="IPR007110">
    <property type="entry name" value="Ig-like_dom"/>
</dbReference>
<evidence type="ECO:0000256" key="4">
    <source>
        <dbReference type="ARBA" id="ARBA00023157"/>
    </source>
</evidence>
<dbReference type="Pfam" id="PF13895">
    <property type="entry name" value="Ig_2"/>
    <property type="match status" value="1"/>
</dbReference>
<keyword evidence="3 8" id="KW-0472">Membrane</keyword>
<evidence type="ECO:0000256" key="6">
    <source>
        <dbReference type="ARBA" id="ARBA00023319"/>
    </source>
</evidence>
<reference evidence="10" key="1">
    <citation type="submission" date="2020-11" db="EMBL/GenBank/DDBJ databases">
        <authorList>
            <person name="Tran Van P."/>
        </authorList>
    </citation>
    <scope>NUCLEOTIDE SEQUENCE</scope>
</reference>
<feature type="transmembrane region" description="Helical" evidence="8">
    <location>
        <begin position="912"/>
        <end position="935"/>
    </location>
</feature>
<dbReference type="PANTHER" id="PTHR11640">
    <property type="entry name" value="NEPHRIN"/>
    <property type="match status" value="1"/>
</dbReference>
<evidence type="ECO:0000256" key="9">
    <source>
        <dbReference type="SAM" id="SignalP"/>
    </source>
</evidence>
<dbReference type="OrthoDB" id="5857426at2759"/>
<comment type="subcellular location">
    <subcellularLocation>
        <location evidence="1">Membrane</location>
        <topology evidence="1">Single-pass type I membrane protein</topology>
    </subcellularLocation>
</comment>
<feature type="region of interest" description="Disordered" evidence="7">
    <location>
        <begin position="1003"/>
        <end position="1050"/>
    </location>
</feature>
<dbReference type="SUPFAM" id="SSF48726">
    <property type="entry name" value="Immunoglobulin"/>
    <property type="match status" value="7"/>
</dbReference>
<dbReference type="FunFam" id="2.60.40.10:FF:000032">
    <property type="entry name" value="palladin isoform X1"/>
    <property type="match status" value="1"/>
</dbReference>
<evidence type="ECO:0000256" key="3">
    <source>
        <dbReference type="ARBA" id="ARBA00023136"/>
    </source>
</evidence>
<dbReference type="AlphaFoldDB" id="A0A7R8W2I1"/>
<dbReference type="SUPFAM" id="SSF49265">
    <property type="entry name" value="Fibronectin type III"/>
    <property type="match status" value="1"/>
</dbReference>
<dbReference type="GO" id="GO:0009653">
    <property type="term" value="P:anatomical structure morphogenesis"/>
    <property type="evidence" value="ECO:0007669"/>
    <property type="project" value="UniProtKB-ARBA"/>
</dbReference>
<feature type="signal peptide" evidence="9">
    <location>
        <begin position="1"/>
        <end position="19"/>
    </location>
</feature>
<evidence type="ECO:0000256" key="8">
    <source>
        <dbReference type="SAM" id="Phobius"/>
    </source>
</evidence>
<evidence type="ECO:0000256" key="2">
    <source>
        <dbReference type="ARBA" id="ARBA00022737"/>
    </source>
</evidence>
<dbReference type="GO" id="GO:0098609">
    <property type="term" value="P:cell-cell adhesion"/>
    <property type="evidence" value="ECO:0007669"/>
    <property type="project" value="TreeGrafter"/>
</dbReference>
<dbReference type="PROSITE" id="PS50853">
    <property type="entry name" value="FN3"/>
    <property type="match status" value="1"/>
</dbReference>
<dbReference type="EMBL" id="OB660158">
    <property type="protein sequence ID" value="CAD7223139.1"/>
    <property type="molecule type" value="Genomic_DNA"/>
</dbReference>
<dbReference type="GO" id="GO:0050839">
    <property type="term" value="F:cell adhesion molecule binding"/>
    <property type="evidence" value="ECO:0007669"/>
    <property type="project" value="TreeGrafter"/>
</dbReference>
<sequence>MSSTSRWGLSIQLIHTALAIDEIVDVVKGEGTVLQCAYDTRETLPTFMLWRRSYKNKPGSKLIAYITEPLGSSQTEVVKVPAYRLEFDQTSGSFNLHIPSAVYDRDNALFECSIEGGEKALVEKSVQVTVLVPPGPPRIHPNNPLAVERSTVELTCESFGGSPSPQINWYRVGMEQPLESVLQPSKNISLPSRAIYRFKPLKEDDGAKYKCVVWNRALHQGSMLEAFTEISVQYFPRVKVGPPSPLLVEEGASVRLECHVDAKPSVSGVRWLKEGRAIGRDYTQLLDNVNRTSAGMYTCEADNGLGQRGQSSLELQVLFGPVIAIEGITEVSEREPLDLHCRVESQPPASVVEWFKVGDNKFRHSGPHLRIPESSARDAGLYMCQAVVDMQGLERRRNSTVEVKVSHAPGEATIVSYPPMGVVGRSVTLSCRSDPPGYPDPMYRWWRQDHPNAPPLAMGRNLTLPRVDMTMEGAYQCRAQNAFGSGAPSTYNLRIAQPPKLVHSLPPTSVRSVGDLDFAINCSAMAKPKPSVIWLKNGIPISETSPLFEVQNEEIISRRHLVTLKSTLVFRGRERIGGAQLTPEDRGQYSCLFNNEVGEEESTLQLRMQHEPVSSMKIFKVAADVGASAILDCRVWAFPRPAFSWSFNGRNLNGDSVIYETNSTAYPGDQHGAVLKILKLKKRDYGDYTCRAENELGAQEIRISLQKRGPPDTPPLPPSALDRGSSWLLLSWEAGFDGGDPTTRYIISSRADTERTFECKTSNPCNITGLDPQTTYILRVKASNSWGTSDFSPASAISTIRNFSTLPMPDRPLFGINSRSLVFGVIGPPVDLRAIIQIRNEEEGNWRIYREVLIEASQVELHVEPSEGVLEAIRVQLCLAKNATICGDPIEAHIVPVIQNHLSASQSFPMEYLVVIIICFIVMCVLGVVGIFCCCRRPVSSKDKGFTDTNGSIHPNLVAQQPPPPYYTNGVEKGALAEEAARNQIYGPSPYISYQTGPLSNVYPDQPSYSNSNAGGSVNSQDSLWKPQPEDSSGGYKNPEHHLSSHQGFLGSEDYGHYPATSFYNSISTFQQQTMVTSGTSTTPEDMLGISRNRELSPINEVYQDNSGDHRTTDQFGLKNLASVRKFSETMGRALAPLSPLLVNRNAFVTMFMQCNG</sequence>